<dbReference type="EMBL" id="KQ458793">
    <property type="protein sequence ID" value="KPJ05064.1"/>
    <property type="molecule type" value="Genomic_DNA"/>
</dbReference>
<dbReference type="Pfam" id="PF11027">
    <property type="entry name" value="DUF2615"/>
    <property type="match status" value="1"/>
</dbReference>
<name>A0A194QI44_PAPXU</name>
<evidence type="ECO:0000256" key="2">
    <source>
        <dbReference type="SAM" id="MobiDB-lite"/>
    </source>
</evidence>
<feature type="transmembrane region" description="Helical" evidence="3">
    <location>
        <begin position="99"/>
        <end position="119"/>
    </location>
</feature>
<keyword evidence="3" id="KW-0472">Membrane</keyword>
<gene>
    <name evidence="4" type="ORF">RR46_04180</name>
</gene>
<evidence type="ECO:0000313" key="4">
    <source>
        <dbReference type="EMBL" id="KPJ05064.1"/>
    </source>
</evidence>
<dbReference type="GO" id="GO:0005783">
    <property type="term" value="C:endoplasmic reticulum"/>
    <property type="evidence" value="ECO:0007669"/>
    <property type="project" value="TreeGrafter"/>
</dbReference>
<feature type="region of interest" description="Disordered" evidence="2">
    <location>
        <begin position="127"/>
        <end position="149"/>
    </location>
</feature>
<keyword evidence="3" id="KW-1133">Transmembrane helix</keyword>
<dbReference type="Proteomes" id="UP000053268">
    <property type="component" value="Unassembled WGS sequence"/>
</dbReference>
<keyword evidence="3" id="KW-0812">Transmembrane</keyword>
<protein>
    <recommendedName>
        <fullName evidence="1">Small integral membrane protein 14</fullName>
    </recommendedName>
</protein>
<proteinExistence type="predicted"/>
<evidence type="ECO:0000256" key="3">
    <source>
        <dbReference type="SAM" id="Phobius"/>
    </source>
</evidence>
<feature type="transmembrane region" description="Helical" evidence="3">
    <location>
        <begin position="21"/>
        <end position="45"/>
    </location>
</feature>
<keyword evidence="5" id="KW-1185">Reference proteome</keyword>
<organism evidence="4 5">
    <name type="scientific">Papilio xuthus</name>
    <name type="common">Asian swallowtail butterfly</name>
    <dbReference type="NCBI Taxonomy" id="66420"/>
    <lineage>
        <taxon>Eukaryota</taxon>
        <taxon>Metazoa</taxon>
        <taxon>Ecdysozoa</taxon>
        <taxon>Arthropoda</taxon>
        <taxon>Hexapoda</taxon>
        <taxon>Insecta</taxon>
        <taxon>Pterygota</taxon>
        <taxon>Neoptera</taxon>
        <taxon>Endopterygota</taxon>
        <taxon>Lepidoptera</taxon>
        <taxon>Glossata</taxon>
        <taxon>Ditrysia</taxon>
        <taxon>Papilionoidea</taxon>
        <taxon>Papilionidae</taxon>
        <taxon>Papilioninae</taxon>
        <taxon>Papilio</taxon>
    </lineage>
</organism>
<dbReference type="STRING" id="66420.A0A194QI44"/>
<dbReference type="AlphaFoldDB" id="A0A194QI44"/>
<evidence type="ECO:0000313" key="5">
    <source>
        <dbReference type="Proteomes" id="UP000053268"/>
    </source>
</evidence>
<accession>A0A194QI44</accession>
<dbReference type="PANTHER" id="PTHR31019:SF1">
    <property type="entry name" value="SMALL INTEGRAL MEMBRANE PROTEIN 14"/>
    <property type="match status" value="1"/>
</dbReference>
<reference evidence="4 5" key="1">
    <citation type="journal article" date="2015" name="Nat. Commun.">
        <title>Outbred genome sequencing and CRISPR/Cas9 gene editing in butterflies.</title>
        <authorList>
            <person name="Li X."/>
            <person name="Fan D."/>
            <person name="Zhang W."/>
            <person name="Liu G."/>
            <person name="Zhang L."/>
            <person name="Zhao L."/>
            <person name="Fang X."/>
            <person name="Chen L."/>
            <person name="Dong Y."/>
            <person name="Chen Y."/>
            <person name="Ding Y."/>
            <person name="Zhao R."/>
            <person name="Feng M."/>
            <person name="Zhu Y."/>
            <person name="Feng Y."/>
            <person name="Jiang X."/>
            <person name="Zhu D."/>
            <person name="Xiang H."/>
            <person name="Feng X."/>
            <person name="Li S."/>
            <person name="Wang J."/>
            <person name="Zhang G."/>
            <person name="Kronforst M.R."/>
            <person name="Wang W."/>
        </authorList>
    </citation>
    <scope>NUCLEOTIDE SEQUENCE [LARGE SCALE GENOMIC DNA]</scope>
    <source>
        <strain evidence="4">Ya'a_city_454_Px</strain>
        <tissue evidence="4">Whole body</tissue>
    </source>
</reference>
<dbReference type="PANTHER" id="PTHR31019">
    <property type="entry name" value="SMALL INTEGRAL MEMBRANE PROTEIN 14"/>
    <property type="match status" value="1"/>
</dbReference>
<dbReference type="InterPro" id="IPR020309">
    <property type="entry name" value="Smim-14"/>
</dbReference>
<evidence type="ECO:0000256" key="1">
    <source>
        <dbReference type="ARBA" id="ARBA00017902"/>
    </source>
</evidence>
<sequence>MTESRKSTFLPQVSRSPSRGVGVFNAILLPPTSCLLLLAAVTAFYCLEQMADEMDPCECLWNHELAMRRLISLLRQGQAYCTDSECLEQLPGLPRPESAGNSFLMMFIVMALAVAMYALRPRRNQLQDAAKPTPNSQDRDGAPPTPPIN</sequence>